<reference evidence="1 2" key="1">
    <citation type="journal article" date="2018" name="Arch. Microbiol.">
        <title>New insights into the metabolic potential of the phototrophic purple bacterium Rhodopila globiformis DSM 161(T) from its draft genome sequence and evidence for a vanadium-dependent nitrogenase.</title>
        <authorList>
            <person name="Imhoff J.F."/>
            <person name="Rahn T."/>
            <person name="Kunzel S."/>
            <person name="Neulinger S.C."/>
        </authorList>
    </citation>
    <scope>NUCLEOTIDE SEQUENCE [LARGE SCALE GENOMIC DNA]</scope>
    <source>
        <strain evidence="1 2">DSM 161</strain>
    </source>
</reference>
<dbReference type="Proteomes" id="UP000239724">
    <property type="component" value="Unassembled WGS sequence"/>
</dbReference>
<dbReference type="AlphaFoldDB" id="A0A2S6NJE7"/>
<sequence>MPVPGPVPGPVPMPIPSAAPALVQPVRPVVAAPPPPPVRRSAPACCWPIGEPGTKNFRFCDEASLPGKPYCDEHARLAYVRIRDRKEDAA</sequence>
<dbReference type="InterPro" id="IPR011681">
    <property type="entry name" value="GcrA"/>
</dbReference>
<proteinExistence type="predicted"/>
<organism evidence="1 2">
    <name type="scientific">Rhodopila globiformis</name>
    <name type="common">Rhodopseudomonas globiformis</name>
    <dbReference type="NCBI Taxonomy" id="1071"/>
    <lineage>
        <taxon>Bacteria</taxon>
        <taxon>Pseudomonadati</taxon>
        <taxon>Pseudomonadota</taxon>
        <taxon>Alphaproteobacteria</taxon>
        <taxon>Acetobacterales</taxon>
        <taxon>Acetobacteraceae</taxon>
        <taxon>Rhodopila</taxon>
    </lineage>
</organism>
<dbReference type="Pfam" id="PF07750">
    <property type="entry name" value="GcrA"/>
    <property type="match status" value="1"/>
</dbReference>
<dbReference type="EMBL" id="NHRY01000081">
    <property type="protein sequence ID" value="PPQ34988.1"/>
    <property type="molecule type" value="Genomic_DNA"/>
</dbReference>
<gene>
    <name evidence="1" type="ORF">CCS01_09190</name>
</gene>
<protein>
    <recommendedName>
        <fullName evidence="3">GcrA cell cycle regulator</fullName>
    </recommendedName>
</protein>
<keyword evidence="2" id="KW-1185">Reference proteome</keyword>
<evidence type="ECO:0000313" key="2">
    <source>
        <dbReference type="Proteomes" id="UP000239724"/>
    </source>
</evidence>
<name>A0A2S6NJE7_RHOGL</name>
<evidence type="ECO:0000313" key="1">
    <source>
        <dbReference type="EMBL" id="PPQ34988.1"/>
    </source>
</evidence>
<comment type="caution">
    <text evidence="1">The sequence shown here is derived from an EMBL/GenBank/DDBJ whole genome shotgun (WGS) entry which is preliminary data.</text>
</comment>
<evidence type="ECO:0008006" key="3">
    <source>
        <dbReference type="Google" id="ProtNLM"/>
    </source>
</evidence>
<accession>A0A2S6NJE7</accession>